<dbReference type="EC" id="3.4.19.12" evidence="7"/>
<evidence type="ECO:0000256" key="6">
    <source>
        <dbReference type="ARBA" id="ARBA00022807"/>
    </source>
</evidence>
<feature type="compositionally biased region" description="Polar residues" evidence="8">
    <location>
        <begin position="36"/>
        <end position="49"/>
    </location>
</feature>
<evidence type="ECO:0000256" key="4">
    <source>
        <dbReference type="ARBA" id="ARBA00022786"/>
    </source>
</evidence>
<feature type="region of interest" description="Disordered" evidence="8">
    <location>
        <begin position="34"/>
        <end position="54"/>
    </location>
</feature>
<reference evidence="10 11" key="1">
    <citation type="submission" date="2019-03" db="EMBL/GenBank/DDBJ databases">
        <title>An improved genome assembly of the fluke Schistosoma japonicum.</title>
        <authorList>
            <person name="Hu W."/>
            <person name="Luo F."/>
            <person name="Yin M."/>
            <person name="Mo X."/>
            <person name="Sun C."/>
            <person name="Wu Q."/>
            <person name="Zhu B."/>
            <person name="Xiang M."/>
            <person name="Wang J."/>
            <person name="Wang Y."/>
            <person name="Zhang T."/>
            <person name="Xu B."/>
            <person name="Zheng H."/>
            <person name="Feng Z."/>
        </authorList>
    </citation>
    <scope>NUCLEOTIDE SEQUENCE [LARGE SCALE GENOMIC DNA]</scope>
    <source>
        <strain evidence="10">HuSjv2</strain>
        <tissue evidence="10">Worms</tissue>
    </source>
</reference>
<evidence type="ECO:0000256" key="3">
    <source>
        <dbReference type="ARBA" id="ARBA00022670"/>
    </source>
</evidence>
<name>A0A4Z2DLN0_SCHJA</name>
<comment type="caution">
    <text evidence="10">The sequence shown here is derived from an EMBL/GenBank/DDBJ whole genome shotgun (WGS) entry which is preliminary data.</text>
</comment>
<sequence>MSSTASVVSNVSYHLPKPVTQSFQHFDCGSDGSPLGFNQQSSSNNGYGPTTSFMKSESSVSTSKLVSYNLDNALRLSLKSSVIPLNGYASNYTEKLSQRPLSFHESSAPPLDSIIKQKIQSLPRSLILTDSEEHSSAEKGSPENRLICSDDELERLCQSGANCIPKRALGFGNSGNTCYLNSVLQCILATGPLLAYINQKHSNADSCTITSGRSNLPNLNKSRFCVLCGLSRLITEHHSQNGRTIPSYFVTNVRAICPSLRPYQQEDAHEFLLGLLSRMEDSSMAGLGKVPRKISETNVIRRIFGGIIRSEVTCHSCLKVSARDEQWFNLSMDITCARSLQQCLCNYIRSEELSGQNAYKCENCRQLRPAMRKCTIYRAPPILIIQLNRFSRHQKLDMRVDFPSSFNLRPFMTHSKGSPVLYKLYAIVNHEGYSCRSGHYVSFTLRHGQWLSLNDSFVSTTNPDHVLRQSPYLLFYEAIRSPTNGTIKPRTVTSTNEQSPSCNSVPKPNNSQLSSINDAVKQKQSVMKPSLPSVLSSSSTHLNQHKSSNVIKQTDLPIATPISSSTSLASTPVTCSNASTIPSVPKIVFNPKFSLSKINILSSPIVPSTSLSSSLTNNSVSLSSGFKDTINGDKNNSPNVTTSPPSTSSTSISLSSATVRELLYGKENSANLWTERPTPTDQSILSLSNSATITSKFIKNSTNKQIPNNCHNNSDNIATNHTKVPIISSKPPLVDTINLKENQRELINPLVDYSYEESDNDTKNALPPSNKRSRTSNNSSDSGFIWIPADNSEKLNKHHTDKFSSSSSYERKHHKKKHKKRHSSKHTLTHHNSWHGSDENRRHHHSHSNRESDRSSSLPRPSQYHHHNDDNDDKHRRHHYHKRHRHNSPNSEMKNRSHSHHRQHHNQSHNYENGYR</sequence>
<feature type="compositionally biased region" description="Basic residues" evidence="8">
    <location>
        <begin position="896"/>
        <end position="907"/>
    </location>
</feature>
<gene>
    <name evidence="10" type="ORF">EWB00_011417</name>
</gene>
<feature type="region of interest" description="Disordered" evidence="8">
    <location>
        <begin position="627"/>
        <end position="654"/>
    </location>
</feature>
<evidence type="ECO:0000313" key="11">
    <source>
        <dbReference type="Proteomes" id="UP000311919"/>
    </source>
</evidence>
<feature type="compositionally biased region" description="Low complexity" evidence="8">
    <location>
        <begin position="527"/>
        <end position="539"/>
    </location>
</feature>
<dbReference type="InterPro" id="IPR018200">
    <property type="entry name" value="USP_CS"/>
</dbReference>
<feature type="domain" description="USP" evidence="9">
    <location>
        <begin position="169"/>
        <end position="479"/>
    </location>
</feature>
<dbReference type="InterPro" id="IPR001394">
    <property type="entry name" value="Peptidase_C19_UCH"/>
</dbReference>
<dbReference type="GO" id="GO:0004843">
    <property type="term" value="F:cysteine-type deubiquitinase activity"/>
    <property type="evidence" value="ECO:0007669"/>
    <property type="project" value="UniProtKB-UniRule"/>
</dbReference>
<keyword evidence="3 7" id="KW-0645">Protease</keyword>
<dbReference type="GO" id="GO:0005634">
    <property type="term" value="C:nucleus"/>
    <property type="evidence" value="ECO:0007669"/>
    <property type="project" value="TreeGrafter"/>
</dbReference>
<keyword evidence="4 7" id="KW-0833">Ubl conjugation pathway</keyword>
<dbReference type="EMBL" id="SKCS01000099">
    <property type="protein sequence ID" value="TNN17060.1"/>
    <property type="molecule type" value="Genomic_DNA"/>
</dbReference>
<comment type="similarity">
    <text evidence="2 7">Belongs to the peptidase C19 family.</text>
</comment>
<accession>A0A4Z2DLN0</accession>
<proteinExistence type="inferred from homology"/>
<keyword evidence="6 7" id="KW-0788">Thiol protease</keyword>
<protein>
    <recommendedName>
        <fullName evidence="7">Ubiquitin carboxyl-terminal hydrolase</fullName>
        <ecNumber evidence="7">3.4.19.12</ecNumber>
    </recommendedName>
</protein>
<dbReference type="GO" id="GO:0005829">
    <property type="term" value="C:cytosol"/>
    <property type="evidence" value="ECO:0007669"/>
    <property type="project" value="TreeGrafter"/>
</dbReference>
<keyword evidence="11" id="KW-1185">Reference proteome</keyword>
<evidence type="ECO:0000259" key="9">
    <source>
        <dbReference type="PROSITE" id="PS50235"/>
    </source>
</evidence>
<comment type="catalytic activity">
    <reaction evidence="1 7">
        <text>Thiol-dependent hydrolysis of ester, thioester, amide, peptide and isopeptide bonds formed by the C-terminal Gly of ubiquitin (a 76-residue protein attached to proteins as an intracellular targeting signal).</text>
        <dbReference type="EC" id="3.4.19.12"/>
    </reaction>
</comment>
<dbReference type="GO" id="GO:0006508">
    <property type="term" value="P:proteolysis"/>
    <property type="evidence" value="ECO:0007669"/>
    <property type="project" value="UniProtKB-KW"/>
</dbReference>
<dbReference type="InterPro" id="IPR028889">
    <property type="entry name" value="USP"/>
</dbReference>
<dbReference type="PROSITE" id="PS00972">
    <property type="entry name" value="USP_1"/>
    <property type="match status" value="1"/>
</dbReference>
<dbReference type="InterPro" id="IPR038765">
    <property type="entry name" value="Papain-like_cys_pep_sf"/>
</dbReference>
<dbReference type="OrthoDB" id="420187at2759"/>
<organism evidence="10 11">
    <name type="scientific">Schistosoma japonicum</name>
    <name type="common">Blood fluke</name>
    <dbReference type="NCBI Taxonomy" id="6182"/>
    <lineage>
        <taxon>Eukaryota</taxon>
        <taxon>Metazoa</taxon>
        <taxon>Spiralia</taxon>
        <taxon>Lophotrochozoa</taxon>
        <taxon>Platyhelminthes</taxon>
        <taxon>Trematoda</taxon>
        <taxon>Digenea</taxon>
        <taxon>Strigeidida</taxon>
        <taxon>Schistosomatoidea</taxon>
        <taxon>Schistosomatidae</taxon>
        <taxon>Schistosoma</taxon>
    </lineage>
</organism>
<dbReference type="AlphaFoldDB" id="A0A4Z2DLN0"/>
<dbReference type="SUPFAM" id="SSF54001">
    <property type="entry name" value="Cysteine proteinases"/>
    <property type="match status" value="1"/>
</dbReference>
<evidence type="ECO:0000256" key="7">
    <source>
        <dbReference type="RuleBase" id="RU366025"/>
    </source>
</evidence>
<dbReference type="GO" id="GO:0016579">
    <property type="term" value="P:protein deubiquitination"/>
    <property type="evidence" value="ECO:0007669"/>
    <property type="project" value="InterPro"/>
</dbReference>
<feature type="compositionally biased region" description="Basic residues" evidence="8">
    <location>
        <begin position="811"/>
        <end position="833"/>
    </location>
</feature>
<evidence type="ECO:0000313" key="10">
    <source>
        <dbReference type="EMBL" id="TNN17060.1"/>
    </source>
</evidence>
<feature type="region of interest" description="Disordered" evidence="8">
    <location>
        <begin position="755"/>
        <end position="916"/>
    </location>
</feature>
<dbReference type="PROSITE" id="PS00973">
    <property type="entry name" value="USP_2"/>
    <property type="match status" value="1"/>
</dbReference>
<keyword evidence="5 7" id="KW-0378">Hydrolase</keyword>
<evidence type="ECO:0000256" key="8">
    <source>
        <dbReference type="SAM" id="MobiDB-lite"/>
    </source>
</evidence>
<dbReference type="PROSITE" id="PS50235">
    <property type="entry name" value="USP_3"/>
    <property type="match status" value="1"/>
</dbReference>
<dbReference type="PANTHER" id="PTHR24006">
    <property type="entry name" value="UBIQUITIN CARBOXYL-TERMINAL HYDROLASE"/>
    <property type="match status" value="1"/>
</dbReference>
<feature type="region of interest" description="Disordered" evidence="8">
    <location>
        <begin position="485"/>
        <end position="513"/>
    </location>
</feature>
<dbReference type="STRING" id="6182.A0A4Z2DLN0"/>
<dbReference type="Gene3D" id="3.90.70.10">
    <property type="entry name" value="Cysteine proteinases"/>
    <property type="match status" value="1"/>
</dbReference>
<dbReference type="Proteomes" id="UP000311919">
    <property type="component" value="Unassembled WGS sequence"/>
</dbReference>
<dbReference type="Pfam" id="PF00443">
    <property type="entry name" value="UCH"/>
    <property type="match status" value="1"/>
</dbReference>
<feature type="compositionally biased region" description="Low complexity" evidence="8">
    <location>
        <begin position="635"/>
        <end position="654"/>
    </location>
</feature>
<feature type="region of interest" description="Disordered" evidence="8">
    <location>
        <begin position="527"/>
        <end position="553"/>
    </location>
</feature>
<dbReference type="InterPro" id="IPR050164">
    <property type="entry name" value="Peptidase_C19"/>
</dbReference>
<evidence type="ECO:0000256" key="1">
    <source>
        <dbReference type="ARBA" id="ARBA00000707"/>
    </source>
</evidence>
<feature type="compositionally biased region" description="Basic residues" evidence="8">
    <location>
        <begin position="875"/>
        <end position="887"/>
    </location>
</feature>
<feature type="compositionally biased region" description="Polar residues" evidence="8">
    <location>
        <begin position="540"/>
        <end position="552"/>
    </location>
</feature>
<evidence type="ECO:0000256" key="2">
    <source>
        <dbReference type="ARBA" id="ARBA00009085"/>
    </source>
</evidence>
<evidence type="ECO:0000256" key="5">
    <source>
        <dbReference type="ARBA" id="ARBA00022801"/>
    </source>
</evidence>
<dbReference type="PANTHER" id="PTHR24006:SF758">
    <property type="entry name" value="UBIQUITIN CARBOXYL-TERMINAL HYDROLASE 36"/>
    <property type="match status" value="1"/>
</dbReference>